<dbReference type="InterPro" id="IPR058163">
    <property type="entry name" value="LysR-type_TF_proteobact-type"/>
</dbReference>
<organism evidence="6 7">
    <name type="scientific">Trinickia dabaoshanensis</name>
    <dbReference type="NCBI Taxonomy" id="564714"/>
    <lineage>
        <taxon>Bacteria</taxon>
        <taxon>Pseudomonadati</taxon>
        <taxon>Pseudomonadota</taxon>
        <taxon>Betaproteobacteria</taxon>
        <taxon>Burkholderiales</taxon>
        <taxon>Burkholderiaceae</taxon>
        <taxon>Trinickia</taxon>
    </lineage>
</organism>
<keyword evidence="2" id="KW-0805">Transcription regulation</keyword>
<evidence type="ECO:0000256" key="2">
    <source>
        <dbReference type="ARBA" id="ARBA00023015"/>
    </source>
</evidence>
<keyword evidence="7" id="KW-1185">Reference proteome</keyword>
<evidence type="ECO:0000313" key="7">
    <source>
        <dbReference type="Proteomes" id="UP000235616"/>
    </source>
</evidence>
<dbReference type="SUPFAM" id="SSF53850">
    <property type="entry name" value="Periplasmic binding protein-like II"/>
    <property type="match status" value="1"/>
</dbReference>
<evidence type="ECO:0000256" key="3">
    <source>
        <dbReference type="ARBA" id="ARBA00023125"/>
    </source>
</evidence>
<dbReference type="Pfam" id="PF03466">
    <property type="entry name" value="LysR_substrate"/>
    <property type="match status" value="1"/>
</dbReference>
<keyword evidence="3" id="KW-0238">DNA-binding</keyword>
<dbReference type="EMBL" id="PNYA01000022">
    <property type="protein sequence ID" value="PMS16880.1"/>
    <property type="molecule type" value="Genomic_DNA"/>
</dbReference>
<dbReference type="OrthoDB" id="5526340at2"/>
<dbReference type="RefSeq" id="WP_102647621.1">
    <property type="nucleotide sequence ID" value="NZ_PNYA01000022.1"/>
</dbReference>
<dbReference type="InterPro" id="IPR000847">
    <property type="entry name" value="LysR_HTH_N"/>
</dbReference>
<dbReference type="InterPro" id="IPR005119">
    <property type="entry name" value="LysR_subst-bd"/>
</dbReference>
<evidence type="ECO:0000256" key="1">
    <source>
        <dbReference type="ARBA" id="ARBA00009437"/>
    </source>
</evidence>
<dbReference type="CDD" id="cd08432">
    <property type="entry name" value="PBP2_GcdR_TrpI_HvrB_AmpR_like"/>
    <property type="match status" value="1"/>
</dbReference>
<protein>
    <submittedName>
        <fullName evidence="6">LysR family transcriptional regulator</fullName>
    </submittedName>
</protein>
<dbReference type="Pfam" id="PF00126">
    <property type="entry name" value="HTH_1"/>
    <property type="match status" value="1"/>
</dbReference>
<comment type="similarity">
    <text evidence="1">Belongs to the LysR transcriptional regulatory family.</text>
</comment>
<dbReference type="InterPro" id="IPR036388">
    <property type="entry name" value="WH-like_DNA-bd_sf"/>
</dbReference>
<reference evidence="6 7" key="1">
    <citation type="submission" date="2018-01" db="EMBL/GenBank/DDBJ databases">
        <title>Whole genome analyses suggest that Burkholderia sensu lato contains two further novel genera in the rhizoxinica-symbiotica group Mycetohabitans gen. nov., and Trinickia gen. nov.: implications for the evolution of diazotrophy and nodulation in the Burkholderiaceae.</title>
        <authorList>
            <person name="Estrada-de los Santos P."/>
            <person name="Palmer M."/>
            <person name="Chavez-Ramirez B."/>
            <person name="Beukes C."/>
            <person name="Steenkamp E.T."/>
            <person name="Hirsch A.M."/>
            <person name="Manyaka P."/>
            <person name="Maluk M."/>
            <person name="Lafos M."/>
            <person name="Crook M."/>
            <person name="Gross E."/>
            <person name="Simon M.F."/>
            <person name="Bueno dos Reis Junior F."/>
            <person name="Poole P.S."/>
            <person name="Venter S.N."/>
            <person name="James E.K."/>
        </authorList>
    </citation>
    <scope>NUCLEOTIDE SEQUENCE [LARGE SCALE GENOMIC DNA]</scope>
    <source>
        <strain evidence="6 7">GIMN1.004</strain>
    </source>
</reference>
<dbReference type="PRINTS" id="PR00039">
    <property type="entry name" value="HTHLYSR"/>
</dbReference>
<proteinExistence type="inferred from homology"/>
<dbReference type="Gene3D" id="3.40.190.10">
    <property type="entry name" value="Periplasmic binding protein-like II"/>
    <property type="match status" value="2"/>
</dbReference>
<name>A0A2N7VIA6_9BURK</name>
<gene>
    <name evidence="6" type="ORF">C0Z18_22325</name>
</gene>
<dbReference type="InterPro" id="IPR036390">
    <property type="entry name" value="WH_DNA-bd_sf"/>
</dbReference>
<keyword evidence="4" id="KW-0804">Transcription</keyword>
<dbReference type="PROSITE" id="PS50931">
    <property type="entry name" value="HTH_LYSR"/>
    <property type="match status" value="1"/>
</dbReference>
<accession>A0A2N7VIA6</accession>
<dbReference type="SUPFAM" id="SSF46785">
    <property type="entry name" value="Winged helix' DNA-binding domain"/>
    <property type="match status" value="1"/>
</dbReference>
<dbReference type="PANTHER" id="PTHR30537:SF74">
    <property type="entry name" value="HTH-TYPE TRANSCRIPTIONAL REGULATOR TRPI"/>
    <property type="match status" value="1"/>
</dbReference>
<dbReference type="Proteomes" id="UP000235616">
    <property type="component" value="Unassembled WGS sequence"/>
</dbReference>
<evidence type="ECO:0000259" key="5">
    <source>
        <dbReference type="PROSITE" id="PS50931"/>
    </source>
</evidence>
<evidence type="ECO:0000256" key="4">
    <source>
        <dbReference type="ARBA" id="ARBA00023163"/>
    </source>
</evidence>
<feature type="domain" description="HTH lysR-type" evidence="5">
    <location>
        <begin position="15"/>
        <end position="72"/>
    </location>
</feature>
<dbReference type="GO" id="GO:0003700">
    <property type="term" value="F:DNA-binding transcription factor activity"/>
    <property type="evidence" value="ECO:0007669"/>
    <property type="project" value="InterPro"/>
</dbReference>
<dbReference type="GO" id="GO:0043565">
    <property type="term" value="F:sequence-specific DNA binding"/>
    <property type="evidence" value="ECO:0007669"/>
    <property type="project" value="TreeGrafter"/>
</dbReference>
<dbReference type="PANTHER" id="PTHR30537">
    <property type="entry name" value="HTH-TYPE TRANSCRIPTIONAL REGULATOR"/>
    <property type="match status" value="1"/>
</dbReference>
<dbReference type="FunFam" id="3.40.190.10:FF:000017">
    <property type="entry name" value="Glycine cleavage system transcriptional activator"/>
    <property type="match status" value="1"/>
</dbReference>
<sequence>MTTHPSSNNDADKLPPLNALRHFEAVARLGSFAAAANALHVTHWAVGKQIRLLEDWYGVPLFERRPRGVVPTDQGAALLNDVNGAFARLTHSVTQLRRESITRRIAGVVRVNALPSFALYWLLPRLSDFQTAYPDIDVRVSTTSRKLRYVGDAFDIGVRSGPELAAGLTSTTLMPDLRLPACSPTVLRSKPIAGVADLRHHTLLHSTTTRAAWADWLRQAGAPGLQGARHLDFDHVFLQLSAAVEGLGVTLASLPLIEREIAAGRLVCPLSEPAWRAPDYTLVVNTERAEDAAVVAFKKWIMAKASPDRTAPARGKSKTNVRR</sequence>
<dbReference type="AlphaFoldDB" id="A0A2N7VIA6"/>
<evidence type="ECO:0000313" key="6">
    <source>
        <dbReference type="EMBL" id="PMS16880.1"/>
    </source>
</evidence>
<comment type="caution">
    <text evidence="6">The sequence shown here is derived from an EMBL/GenBank/DDBJ whole genome shotgun (WGS) entry which is preliminary data.</text>
</comment>
<dbReference type="Gene3D" id="1.10.10.10">
    <property type="entry name" value="Winged helix-like DNA-binding domain superfamily/Winged helix DNA-binding domain"/>
    <property type="match status" value="1"/>
</dbReference>
<dbReference type="GO" id="GO:0006351">
    <property type="term" value="P:DNA-templated transcription"/>
    <property type="evidence" value="ECO:0007669"/>
    <property type="project" value="TreeGrafter"/>
</dbReference>